<evidence type="ECO:0000259" key="6">
    <source>
        <dbReference type="PROSITE" id="PS51186"/>
    </source>
</evidence>
<feature type="binding site" evidence="5">
    <location>
        <begin position="80"/>
        <end position="85"/>
    </location>
    <ligand>
        <name>acetyl-CoA</name>
        <dbReference type="ChEBI" id="CHEBI:57288"/>
    </ligand>
</feature>
<dbReference type="InterPro" id="IPR000182">
    <property type="entry name" value="GNAT_dom"/>
</dbReference>
<dbReference type="EC" id="2.3.1.266" evidence="5"/>
<dbReference type="InterPro" id="IPR043690">
    <property type="entry name" value="RimI"/>
</dbReference>
<dbReference type="PANTHER" id="PTHR43420:SF44">
    <property type="entry name" value="ACETYLTRANSFERASE YPEA"/>
    <property type="match status" value="1"/>
</dbReference>
<comment type="caution">
    <text evidence="5">Lacks conserved residue(s) required for the propagation of feature annotation.</text>
</comment>
<dbReference type="InterPro" id="IPR006464">
    <property type="entry name" value="AcTrfase_RimI/Ard1"/>
</dbReference>
<evidence type="ECO:0000313" key="7">
    <source>
        <dbReference type="EMBL" id="TXL67431.1"/>
    </source>
</evidence>
<evidence type="ECO:0000313" key="8">
    <source>
        <dbReference type="Proteomes" id="UP000321548"/>
    </source>
</evidence>
<dbReference type="AlphaFoldDB" id="A0A5C8P1J7"/>
<keyword evidence="4 5" id="KW-0012">Acyltransferase</keyword>
<comment type="subcellular location">
    <subcellularLocation>
        <location evidence="5">Cytoplasm</location>
    </subcellularLocation>
</comment>
<keyword evidence="2 5" id="KW-0963">Cytoplasm</keyword>
<dbReference type="CDD" id="cd04301">
    <property type="entry name" value="NAT_SF"/>
    <property type="match status" value="1"/>
</dbReference>
<keyword evidence="8" id="KW-1185">Reference proteome</keyword>
<dbReference type="GO" id="GO:0008999">
    <property type="term" value="F:protein-N-terminal-alanine acetyltransferase activity"/>
    <property type="evidence" value="ECO:0007669"/>
    <property type="project" value="UniProtKB-UniRule"/>
</dbReference>
<dbReference type="Proteomes" id="UP000321548">
    <property type="component" value="Unassembled WGS sequence"/>
</dbReference>
<evidence type="ECO:0000256" key="2">
    <source>
        <dbReference type="ARBA" id="ARBA00022490"/>
    </source>
</evidence>
<comment type="caution">
    <text evidence="7">The sequence shown here is derived from an EMBL/GenBank/DDBJ whole genome shotgun (WGS) entry which is preliminary data.</text>
</comment>
<comment type="similarity">
    <text evidence="1 5">Belongs to the acetyltransferase family. RimI subfamily.</text>
</comment>
<gene>
    <name evidence="5 7" type="primary">rimI</name>
    <name evidence="7" type="ORF">FHP08_06180</name>
</gene>
<keyword evidence="3 5" id="KW-0808">Transferase</keyword>
<dbReference type="PANTHER" id="PTHR43420">
    <property type="entry name" value="ACETYLTRANSFERASE"/>
    <property type="match status" value="1"/>
</dbReference>
<dbReference type="InterPro" id="IPR050680">
    <property type="entry name" value="YpeA/RimI_acetyltransf"/>
</dbReference>
<name>A0A5C8P1J7_9BURK</name>
<accession>A0A5C8P1J7</accession>
<protein>
    <recommendedName>
        <fullName evidence="5">[Ribosomal protein bS18]-alanine N-acetyltransferase</fullName>
        <ecNumber evidence="5">2.3.1.266</ecNumber>
    </recommendedName>
</protein>
<evidence type="ECO:0000256" key="5">
    <source>
        <dbReference type="HAMAP-Rule" id="MF_02210"/>
    </source>
</evidence>
<evidence type="ECO:0000256" key="1">
    <source>
        <dbReference type="ARBA" id="ARBA00005395"/>
    </source>
</evidence>
<dbReference type="InterPro" id="IPR016181">
    <property type="entry name" value="Acyl_CoA_acyltransferase"/>
</dbReference>
<dbReference type="PROSITE" id="PS51186">
    <property type="entry name" value="GNAT"/>
    <property type="match status" value="1"/>
</dbReference>
<evidence type="ECO:0000256" key="3">
    <source>
        <dbReference type="ARBA" id="ARBA00022679"/>
    </source>
</evidence>
<feature type="binding site" evidence="5">
    <location>
        <position position="111"/>
    </location>
    <ligand>
        <name>acetyl-CoA</name>
        <dbReference type="ChEBI" id="CHEBI:57288"/>
    </ligand>
</feature>
<dbReference type="Gene3D" id="3.40.630.30">
    <property type="match status" value="1"/>
</dbReference>
<comment type="catalytic activity">
    <reaction evidence="5">
        <text>N-terminal L-alanyl-[ribosomal protein bS18] + acetyl-CoA = N-terminal N(alpha)-acetyl-L-alanyl-[ribosomal protein bS18] + CoA + H(+)</text>
        <dbReference type="Rhea" id="RHEA:43756"/>
        <dbReference type="Rhea" id="RHEA-COMP:10676"/>
        <dbReference type="Rhea" id="RHEA-COMP:10677"/>
        <dbReference type="ChEBI" id="CHEBI:15378"/>
        <dbReference type="ChEBI" id="CHEBI:57287"/>
        <dbReference type="ChEBI" id="CHEBI:57288"/>
        <dbReference type="ChEBI" id="CHEBI:64718"/>
        <dbReference type="ChEBI" id="CHEBI:83683"/>
        <dbReference type="EC" id="2.3.1.266"/>
    </reaction>
</comment>
<dbReference type="OrthoDB" id="9796919at2"/>
<reference evidence="7 8" key="1">
    <citation type="submission" date="2019-06" db="EMBL/GenBank/DDBJ databases">
        <title>Quisquiliibacterium sp. nov., isolated from a maize field.</title>
        <authorList>
            <person name="Lin S.-Y."/>
            <person name="Tsai C.-F."/>
            <person name="Young C.-C."/>
        </authorList>
    </citation>
    <scope>NUCLEOTIDE SEQUENCE [LARGE SCALE GENOMIC DNA]</scope>
    <source>
        <strain evidence="7 8">CC-CFT501</strain>
    </source>
</reference>
<comment type="function">
    <text evidence="5">Acetylates the N-terminal alanine of ribosomal protein bS18.</text>
</comment>
<dbReference type="Pfam" id="PF00583">
    <property type="entry name" value="Acetyltransf_1"/>
    <property type="match status" value="1"/>
</dbReference>
<dbReference type="GO" id="GO:0005737">
    <property type="term" value="C:cytoplasm"/>
    <property type="evidence" value="ECO:0007669"/>
    <property type="project" value="UniProtKB-SubCell"/>
</dbReference>
<proteinExistence type="inferred from homology"/>
<evidence type="ECO:0000256" key="4">
    <source>
        <dbReference type="ARBA" id="ARBA00023315"/>
    </source>
</evidence>
<dbReference type="EMBL" id="VDUY01000002">
    <property type="protein sequence ID" value="TXL67431.1"/>
    <property type="molecule type" value="Genomic_DNA"/>
</dbReference>
<sequence length="171" mass="19192">MPGVRARHMARHDLPRVIAIENEIYSFPWSPGNFSDSLEAGYDCWAFDDGSGALVAYAVVMWIPDEVHLLNLSVAAPRQRRGLGRAILEWVSADAARRGARGMLLEVRPSNLPALRLYERSGFERIGVRRRYYPAPDQQREDAWVLFRRFGAQAGQGEQGGHDSPEVGGMR</sequence>
<feature type="active site" description="Proton donor" evidence="5">
    <location>
        <position position="118"/>
    </location>
</feature>
<feature type="active site" description="Proton acceptor" evidence="5">
    <location>
        <position position="106"/>
    </location>
</feature>
<dbReference type="HAMAP" id="MF_02210">
    <property type="entry name" value="RimI"/>
    <property type="match status" value="1"/>
</dbReference>
<dbReference type="SUPFAM" id="SSF55729">
    <property type="entry name" value="Acyl-CoA N-acyltransferases (Nat)"/>
    <property type="match status" value="1"/>
</dbReference>
<dbReference type="NCBIfam" id="TIGR01575">
    <property type="entry name" value="rimI"/>
    <property type="match status" value="1"/>
</dbReference>
<feature type="domain" description="N-acetyltransferase" evidence="6">
    <location>
        <begin position="4"/>
        <end position="151"/>
    </location>
</feature>
<organism evidence="7 8">
    <name type="scientific">Zeimonas arvi</name>
    <dbReference type="NCBI Taxonomy" id="2498847"/>
    <lineage>
        <taxon>Bacteria</taxon>
        <taxon>Pseudomonadati</taxon>
        <taxon>Pseudomonadota</taxon>
        <taxon>Betaproteobacteria</taxon>
        <taxon>Burkholderiales</taxon>
        <taxon>Burkholderiaceae</taxon>
        <taxon>Zeimonas</taxon>
    </lineage>
</organism>